<dbReference type="Proteomes" id="UP000219559">
    <property type="component" value="Unassembled WGS sequence"/>
</dbReference>
<dbReference type="PROSITE" id="PS50042">
    <property type="entry name" value="CNMP_BINDING_3"/>
    <property type="match status" value="1"/>
</dbReference>
<dbReference type="SUPFAM" id="SSF51206">
    <property type="entry name" value="cAMP-binding domain-like"/>
    <property type="match status" value="1"/>
</dbReference>
<dbReference type="InterPro" id="IPR000595">
    <property type="entry name" value="cNMP-bd_dom"/>
</dbReference>
<comment type="caution">
    <text evidence="2">The sequence shown here is derived from an EMBL/GenBank/DDBJ whole genome shotgun (WGS) entry which is preliminary data.</text>
</comment>
<proteinExistence type="predicted"/>
<dbReference type="CDD" id="cd00038">
    <property type="entry name" value="CAP_ED"/>
    <property type="match status" value="1"/>
</dbReference>
<dbReference type="EMBL" id="NBWU01000003">
    <property type="protein sequence ID" value="PCE64419.1"/>
    <property type="molecule type" value="Genomic_DNA"/>
</dbReference>
<keyword evidence="3" id="KW-1185">Reference proteome</keyword>
<evidence type="ECO:0000313" key="2">
    <source>
        <dbReference type="EMBL" id="PCE64419.1"/>
    </source>
</evidence>
<protein>
    <recommendedName>
        <fullName evidence="1">Cyclic nucleotide-binding domain-containing protein</fullName>
    </recommendedName>
</protein>
<reference evidence="2 3" key="1">
    <citation type="submission" date="2017-04" db="EMBL/GenBank/DDBJ databases">
        <title>A new member of the family Flavobacteriaceae isolated from ascidians.</title>
        <authorList>
            <person name="Chen L."/>
        </authorList>
    </citation>
    <scope>NUCLEOTIDE SEQUENCE [LARGE SCALE GENOMIC DNA]</scope>
    <source>
        <strain evidence="2 3">HQA918</strain>
    </source>
</reference>
<name>A0A2A4G624_9FLAO</name>
<evidence type="ECO:0000313" key="3">
    <source>
        <dbReference type="Proteomes" id="UP000219559"/>
    </source>
</evidence>
<sequence>MNGILEALDRYYPLSDSSKKLLANQLQPLSLAKGQTLMHEDEVSEHIYFIEKGALRTFFFDDKGNQTVVWFGFEGDICFSLTAYFNLDYNYTIRTVLYEDCQLYTMPMDHFLKLYETHLDWANWGRRFAETHLLYNYTEVDSYRPLNATERYLDFMERNPEIVKRVPQKDIASYLGVSPVTLSRIRGKKWP</sequence>
<dbReference type="Gene3D" id="2.60.120.10">
    <property type="entry name" value="Jelly Rolls"/>
    <property type="match status" value="1"/>
</dbReference>
<organism evidence="2 3">
    <name type="scientific">Sediminicola luteus</name>
    <dbReference type="NCBI Taxonomy" id="319238"/>
    <lineage>
        <taxon>Bacteria</taxon>
        <taxon>Pseudomonadati</taxon>
        <taxon>Bacteroidota</taxon>
        <taxon>Flavobacteriia</taxon>
        <taxon>Flavobacteriales</taxon>
        <taxon>Flavobacteriaceae</taxon>
        <taxon>Sediminicola</taxon>
    </lineage>
</organism>
<gene>
    <name evidence="2" type="ORF">B7P33_09015</name>
</gene>
<feature type="domain" description="Cyclic nucleotide-binding" evidence="1">
    <location>
        <begin position="10"/>
        <end position="114"/>
    </location>
</feature>
<dbReference type="AlphaFoldDB" id="A0A2A4G624"/>
<dbReference type="RefSeq" id="WP_097440541.1">
    <property type="nucleotide sequence ID" value="NZ_KZ300476.1"/>
</dbReference>
<accession>A0A2A4G624</accession>
<dbReference type="InterPro" id="IPR014710">
    <property type="entry name" value="RmlC-like_jellyroll"/>
</dbReference>
<evidence type="ECO:0000259" key="1">
    <source>
        <dbReference type="PROSITE" id="PS50042"/>
    </source>
</evidence>
<dbReference type="InterPro" id="IPR018490">
    <property type="entry name" value="cNMP-bd_dom_sf"/>
</dbReference>
<dbReference type="OrthoDB" id="680421at2"/>
<dbReference type="Pfam" id="PF00027">
    <property type="entry name" value="cNMP_binding"/>
    <property type="match status" value="1"/>
</dbReference>